<feature type="domain" description="Radical SAM core" evidence="1">
    <location>
        <begin position="165"/>
        <end position="407"/>
    </location>
</feature>
<dbReference type="SFLD" id="SFLDG01082">
    <property type="entry name" value="B12-binding_domain_containing"/>
    <property type="match status" value="1"/>
</dbReference>
<dbReference type="RefSeq" id="WP_185980282.1">
    <property type="nucleotide sequence ID" value="NZ_CP060204.1"/>
</dbReference>
<dbReference type="PANTHER" id="PTHR13932:SF1">
    <property type="entry name" value="OXYGEN-INDEPENDENT COPROPORPHYRINOGEN-III OXIDASE-LIKE PROTEIN HEMZ"/>
    <property type="match status" value="1"/>
</dbReference>
<dbReference type="SMART" id="SM00729">
    <property type="entry name" value="Elp3"/>
    <property type="match status" value="1"/>
</dbReference>
<dbReference type="KEGG" id="stim:H1B31_10525"/>
<keyword evidence="3" id="KW-1185">Reference proteome</keyword>
<keyword evidence="2" id="KW-0560">Oxidoreductase</keyword>
<accession>A0A7G7VJG9</accession>
<dbReference type="InterPro" id="IPR007197">
    <property type="entry name" value="rSAM"/>
</dbReference>
<dbReference type="GO" id="GO:0051989">
    <property type="term" value="F:coproporphyrinogen dehydrogenase activity"/>
    <property type="evidence" value="ECO:0007669"/>
    <property type="project" value="UniProtKB-EC"/>
</dbReference>
<reference evidence="2 3" key="1">
    <citation type="submission" date="2020-07" db="EMBL/GenBank/DDBJ databases">
        <title>Complete genome and description of Selenomonas timonensis sp. nov., a new bacterium isolated from a gingivitis subject.</title>
        <authorList>
            <person name="Antezack A."/>
        </authorList>
    </citation>
    <scope>NUCLEOTIDE SEQUENCE [LARGE SCALE GENOMIC DNA]</scope>
    <source>
        <strain evidence="2 3">Marseille-Q3039</strain>
    </source>
</reference>
<dbReference type="PROSITE" id="PS51918">
    <property type="entry name" value="RADICAL_SAM"/>
    <property type="match status" value="1"/>
</dbReference>
<dbReference type="GO" id="GO:0005737">
    <property type="term" value="C:cytoplasm"/>
    <property type="evidence" value="ECO:0007669"/>
    <property type="project" value="TreeGrafter"/>
</dbReference>
<dbReference type="EMBL" id="CP060204">
    <property type="protein sequence ID" value="QNH54262.1"/>
    <property type="molecule type" value="Genomic_DNA"/>
</dbReference>
<dbReference type="SFLD" id="SFLDS00029">
    <property type="entry name" value="Radical_SAM"/>
    <property type="match status" value="1"/>
</dbReference>
<dbReference type="CDD" id="cd01335">
    <property type="entry name" value="Radical_SAM"/>
    <property type="match status" value="1"/>
</dbReference>
<dbReference type="Gene3D" id="3.80.30.20">
    <property type="entry name" value="tm_1862 like domain"/>
    <property type="match status" value="1"/>
</dbReference>
<proteinExistence type="predicted"/>
<dbReference type="PANTHER" id="PTHR13932">
    <property type="entry name" value="COPROPORPHYRINIGEN III OXIDASE"/>
    <property type="match status" value="1"/>
</dbReference>
<dbReference type="SFLD" id="SFLDF00310">
    <property type="entry name" value="oxygen-independent_coproporphy"/>
    <property type="match status" value="1"/>
</dbReference>
<dbReference type="InterPro" id="IPR023404">
    <property type="entry name" value="rSAM_horseshoe"/>
</dbReference>
<dbReference type="SFLD" id="SFLDG01065">
    <property type="entry name" value="anaerobic_coproporphyrinogen-I"/>
    <property type="match status" value="1"/>
</dbReference>
<dbReference type="AlphaFoldDB" id="A0A7G7VJG9"/>
<gene>
    <name evidence="2" type="primary">hemZ</name>
    <name evidence="2" type="ORF">H1B31_10525</name>
</gene>
<organism evidence="2 3">
    <name type="scientific">Selenomonas timonae</name>
    <dbReference type="NCBI Taxonomy" id="2754044"/>
    <lineage>
        <taxon>Bacteria</taxon>
        <taxon>Bacillati</taxon>
        <taxon>Bacillota</taxon>
        <taxon>Negativicutes</taxon>
        <taxon>Selenomonadales</taxon>
        <taxon>Selenomonadaceae</taxon>
        <taxon>Selenomonas</taxon>
    </lineage>
</organism>
<dbReference type="GO" id="GO:0006779">
    <property type="term" value="P:porphyrin-containing compound biosynthetic process"/>
    <property type="evidence" value="ECO:0007669"/>
    <property type="project" value="TreeGrafter"/>
</dbReference>
<dbReference type="InterPro" id="IPR034505">
    <property type="entry name" value="Coproporphyrinogen-III_oxidase"/>
</dbReference>
<evidence type="ECO:0000313" key="2">
    <source>
        <dbReference type="EMBL" id="QNH54262.1"/>
    </source>
</evidence>
<protein>
    <submittedName>
        <fullName evidence="2">Coproporphyrinogen dehydrogenase HemZ</fullName>
        <ecNumber evidence="2">1.3.98.3</ecNumber>
    </submittedName>
</protein>
<sequence length="501" mass="55813">MKIRSLTINSRAEVIVKIVREVLTLFKVEIVGRAGEADYAQLSVVNRQTGCEPPSVMTEVFLFAHDGACEKFYFVSDGKADEVPRAAVHRAIKRNVYAFFRTHFAVPPAPWGILHGVRPTKIVHRWLRSGMSPEEIIARLGEDYNCSADKARLITDVAVRQLPFLAQGDARTVSIYVGIPFCLSRCLYCSFPSNLLPSEKKLRAFMDVLARDLDAAAEDVRALGLTVQSIYIGGGTPTSLPNDFFAEMLKMVYNAFYGAHIAEFTVEAGRPDSMSAEKIAAMKEHAVTRVSVNPQSMQEATLERIGRHHSPEDIVRMVHEIRAAMNVHINMDVILGLPGETAADVERTMAAVTALAPDDITLHALALKRGSNLRLKMETEHVELPSDAETRRMSEAAVRAVEEAGYRPYYLYRQGYMSGDLENVGYARAGAESIYNIQIMEEHQTIIGIGGAATTKVLGIRSGRMRSVFNAKDLVTYLRDIDIYIEKRRALLRTEYEEETP</sequence>
<dbReference type="SUPFAM" id="SSF102114">
    <property type="entry name" value="Radical SAM enzymes"/>
    <property type="match status" value="1"/>
</dbReference>
<evidence type="ECO:0000313" key="3">
    <source>
        <dbReference type="Proteomes" id="UP000515480"/>
    </source>
</evidence>
<dbReference type="EC" id="1.3.98.3" evidence="2"/>
<name>A0A7G7VJG9_9FIRM</name>
<dbReference type="Pfam" id="PF04055">
    <property type="entry name" value="Radical_SAM"/>
    <property type="match status" value="1"/>
</dbReference>
<dbReference type="NCBIfam" id="TIGR03994">
    <property type="entry name" value="rSAM_HemZ"/>
    <property type="match status" value="1"/>
</dbReference>
<dbReference type="InterPro" id="IPR058240">
    <property type="entry name" value="rSAM_sf"/>
</dbReference>
<dbReference type="InterPro" id="IPR023995">
    <property type="entry name" value="HemZ"/>
</dbReference>
<dbReference type="InterPro" id="IPR006638">
    <property type="entry name" value="Elp3/MiaA/NifB-like_rSAM"/>
</dbReference>
<evidence type="ECO:0000259" key="1">
    <source>
        <dbReference type="PROSITE" id="PS51918"/>
    </source>
</evidence>
<dbReference type="Proteomes" id="UP000515480">
    <property type="component" value="Chromosome"/>
</dbReference>
<dbReference type="GO" id="GO:0051539">
    <property type="term" value="F:4 iron, 4 sulfur cluster binding"/>
    <property type="evidence" value="ECO:0007669"/>
    <property type="project" value="TreeGrafter"/>
</dbReference>